<name>A0A2I0J7B7_PUNGR</name>
<feature type="compositionally biased region" description="Polar residues" evidence="1">
    <location>
        <begin position="84"/>
        <end position="94"/>
    </location>
</feature>
<evidence type="ECO:0000313" key="3">
    <source>
        <dbReference type="Proteomes" id="UP000233551"/>
    </source>
</evidence>
<comment type="caution">
    <text evidence="2">The sequence shown here is derived from an EMBL/GenBank/DDBJ whole genome shotgun (WGS) entry which is preliminary data.</text>
</comment>
<organism evidence="2 3">
    <name type="scientific">Punica granatum</name>
    <name type="common">Pomegranate</name>
    <dbReference type="NCBI Taxonomy" id="22663"/>
    <lineage>
        <taxon>Eukaryota</taxon>
        <taxon>Viridiplantae</taxon>
        <taxon>Streptophyta</taxon>
        <taxon>Embryophyta</taxon>
        <taxon>Tracheophyta</taxon>
        <taxon>Spermatophyta</taxon>
        <taxon>Magnoliopsida</taxon>
        <taxon>eudicotyledons</taxon>
        <taxon>Gunneridae</taxon>
        <taxon>Pentapetalae</taxon>
        <taxon>rosids</taxon>
        <taxon>malvids</taxon>
        <taxon>Myrtales</taxon>
        <taxon>Lythraceae</taxon>
        <taxon>Punica</taxon>
    </lineage>
</organism>
<reference evidence="2 3" key="1">
    <citation type="submission" date="2017-11" db="EMBL/GenBank/DDBJ databases">
        <title>De-novo sequencing of pomegranate (Punica granatum L.) genome.</title>
        <authorList>
            <person name="Akparov Z."/>
            <person name="Amiraslanov A."/>
            <person name="Hajiyeva S."/>
            <person name="Abbasov M."/>
            <person name="Kaur K."/>
            <person name="Hamwieh A."/>
            <person name="Solovyev V."/>
            <person name="Salamov A."/>
            <person name="Braich B."/>
            <person name="Kosarev P."/>
            <person name="Mahmoud A."/>
            <person name="Hajiyev E."/>
            <person name="Babayeva S."/>
            <person name="Izzatullayeva V."/>
            <person name="Mammadov A."/>
            <person name="Mammadov A."/>
            <person name="Sharifova S."/>
            <person name="Ojaghi J."/>
            <person name="Eynullazada K."/>
            <person name="Bayramov B."/>
            <person name="Abdulazimova A."/>
            <person name="Shahmuradov I."/>
        </authorList>
    </citation>
    <scope>NUCLEOTIDE SEQUENCE [LARGE SCALE GENOMIC DNA]</scope>
    <source>
        <strain evidence="3">cv. AG2017</strain>
        <tissue evidence="2">Leaf</tissue>
    </source>
</reference>
<dbReference type="Proteomes" id="UP000233551">
    <property type="component" value="Unassembled WGS sequence"/>
</dbReference>
<dbReference type="AlphaFoldDB" id="A0A2I0J7B7"/>
<keyword evidence="3" id="KW-1185">Reference proteome</keyword>
<evidence type="ECO:0000256" key="1">
    <source>
        <dbReference type="SAM" id="MobiDB-lite"/>
    </source>
</evidence>
<feature type="region of interest" description="Disordered" evidence="1">
    <location>
        <begin position="49"/>
        <end position="106"/>
    </location>
</feature>
<gene>
    <name evidence="2" type="ORF">CRG98_027551</name>
</gene>
<sequence length="114" mass="12075">MVRGPPPEKGLYFSGGGGGGRGNLFLALLFSNSGRRVERLMVGRRYTCPAEGPPRAPVDCTERVSSSFPDRKKANPPTPRAPQASDSSRMSVGSATCAGGRCGVHRPVCFSYES</sequence>
<evidence type="ECO:0000313" key="2">
    <source>
        <dbReference type="EMBL" id="PKI52135.1"/>
    </source>
</evidence>
<dbReference type="EMBL" id="PGOL01001975">
    <property type="protein sequence ID" value="PKI52135.1"/>
    <property type="molecule type" value="Genomic_DNA"/>
</dbReference>
<protein>
    <submittedName>
        <fullName evidence="2">Uncharacterized protein</fullName>
    </submittedName>
</protein>
<accession>A0A2I0J7B7</accession>
<proteinExistence type="predicted"/>